<dbReference type="GO" id="GO:0016747">
    <property type="term" value="F:acyltransferase activity, transferring groups other than amino-acyl groups"/>
    <property type="evidence" value="ECO:0007669"/>
    <property type="project" value="InterPro"/>
</dbReference>
<name>A0A5C4NC66_9RHOB</name>
<keyword evidence="1" id="KW-0812">Transmembrane</keyword>
<accession>A0A5C4NC66</accession>
<keyword evidence="3" id="KW-0012">Acyltransferase</keyword>
<evidence type="ECO:0000259" key="2">
    <source>
        <dbReference type="Pfam" id="PF01757"/>
    </source>
</evidence>
<dbReference type="PANTHER" id="PTHR23028">
    <property type="entry name" value="ACETYLTRANSFERASE"/>
    <property type="match status" value="1"/>
</dbReference>
<organism evidence="3 4">
    <name type="scientific">Rubellimicrobium roseum</name>
    <dbReference type="NCBI Taxonomy" id="687525"/>
    <lineage>
        <taxon>Bacteria</taxon>
        <taxon>Pseudomonadati</taxon>
        <taxon>Pseudomonadota</taxon>
        <taxon>Alphaproteobacteria</taxon>
        <taxon>Rhodobacterales</taxon>
        <taxon>Roseobacteraceae</taxon>
        <taxon>Rubellimicrobium</taxon>
    </lineage>
</organism>
<feature type="transmembrane region" description="Helical" evidence="1">
    <location>
        <begin position="244"/>
        <end position="265"/>
    </location>
</feature>
<dbReference type="Proteomes" id="UP000305709">
    <property type="component" value="Unassembled WGS sequence"/>
</dbReference>
<dbReference type="InterPro" id="IPR050879">
    <property type="entry name" value="Acyltransferase_3"/>
</dbReference>
<keyword evidence="3" id="KW-0808">Transferase</keyword>
<keyword evidence="1" id="KW-1133">Transmembrane helix</keyword>
<sequence length="349" mass="37965">MVARASNEKVASLQYLRGVAALMVVLFHAGALIGSDNYHGNQAIGSLTSGLNIGVDLFFVLSGFVISVPLFLGRTVPSPREFLVNRALRIYPLVALTALIFTASSTILSGKPFADNIDVLLSSALLVPYPKDPVPIVLWTLRQEMLFYLLFAVVLVSRRTGLIMIVGWATSSFLIGSSHWLWGIFFHPNNIQFAMGIGTCFVCSRISISSALASVAFALSGALLLVYALFWNEHTSVGMFNWGVGSAGILSSIVVGTAYFSSLLLGRSLLLLGKASFSIYLIHYFFISAVNKVLFGFRHFLPDVVSLVILFVLAVIGGVIFFLLFEKPLERVRKGLMLRPKLTCAGQTT</sequence>
<feature type="transmembrane region" description="Helical" evidence="1">
    <location>
        <begin position="93"/>
        <end position="114"/>
    </location>
</feature>
<feature type="transmembrane region" description="Helical" evidence="1">
    <location>
        <begin position="304"/>
        <end position="325"/>
    </location>
</feature>
<feature type="transmembrane region" description="Helical" evidence="1">
    <location>
        <begin position="277"/>
        <end position="298"/>
    </location>
</feature>
<dbReference type="PANTHER" id="PTHR23028:SF131">
    <property type="entry name" value="BLR2367 PROTEIN"/>
    <property type="match status" value="1"/>
</dbReference>
<dbReference type="GO" id="GO:0016020">
    <property type="term" value="C:membrane"/>
    <property type="evidence" value="ECO:0007669"/>
    <property type="project" value="TreeGrafter"/>
</dbReference>
<evidence type="ECO:0000313" key="3">
    <source>
        <dbReference type="EMBL" id="TNC71475.1"/>
    </source>
</evidence>
<dbReference type="EMBL" id="VDFV01000013">
    <property type="protein sequence ID" value="TNC71475.1"/>
    <property type="molecule type" value="Genomic_DNA"/>
</dbReference>
<reference evidence="3 4" key="1">
    <citation type="submission" date="2019-06" db="EMBL/GenBank/DDBJ databases">
        <authorList>
            <person name="Jiang L."/>
        </authorList>
    </citation>
    <scope>NUCLEOTIDE SEQUENCE [LARGE SCALE GENOMIC DNA]</scope>
    <source>
        <strain evidence="3 4">YIM 48858</strain>
    </source>
</reference>
<proteinExistence type="predicted"/>
<feature type="transmembrane region" description="Helical" evidence="1">
    <location>
        <begin position="162"/>
        <end position="185"/>
    </location>
</feature>
<feature type="domain" description="Acyltransferase 3" evidence="2">
    <location>
        <begin position="11"/>
        <end position="322"/>
    </location>
</feature>
<feature type="transmembrane region" description="Helical" evidence="1">
    <location>
        <begin position="12"/>
        <end position="33"/>
    </location>
</feature>
<feature type="transmembrane region" description="Helical" evidence="1">
    <location>
        <begin position="53"/>
        <end position="72"/>
    </location>
</feature>
<evidence type="ECO:0000256" key="1">
    <source>
        <dbReference type="SAM" id="Phobius"/>
    </source>
</evidence>
<dbReference type="RefSeq" id="WP_139081737.1">
    <property type="nucleotide sequence ID" value="NZ_VDFV01000013.1"/>
</dbReference>
<dbReference type="AlphaFoldDB" id="A0A5C4NC66"/>
<protein>
    <submittedName>
        <fullName evidence="3">Acyltransferase</fullName>
    </submittedName>
</protein>
<evidence type="ECO:0000313" key="4">
    <source>
        <dbReference type="Proteomes" id="UP000305709"/>
    </source>
</evidence>
<keyword evidence="4" id="KW-1185">Reference proteome</keyword>
<feature type="transmembrane region" description="Helical" evidence="1">
    <location>
        <begin position="215"/>
        <end position="232"/>
    </location>
</feature>
<comment type="caution">
    <text evidence="3">The sequence shown here is derived from an EMBL/GenBank/DDBJ whole genome shotgun (WGS) entry which is preliminary data.</text>
</comment>
<dbReference type="GO" id="GO:0000271">
    <property type="term" value="P:polysaccharide biosynthetic process"/>
    <property type="evidence" value="ECO:0007669"/>
    <property type="project" value="TreeGrafter"/>
</dbReference>
<keyword evidence="1" id="KW-0472">Membrane</keyword>
<dbReference type="OrthoDB" id="9796461at2"/>
<dbReference type="Pfam" id="PF01757">
    <property type="entry name" value="Acyl_transf_3"/>
    <property type="match status" value="1"/>
</dbReference>
<gene>
    <name evidence="3" type="ORF">FHG71_11010</name>
</gene>
<dbReference type="InterPro" id="IPR002656">
    <property type="entry name" value="Acyl_transf_3_dom"/>
</dbReference>
<feature type="transmembrane region" description="Helical" evidence="1">
    <location>
        <begin position="134"/>
        <end position="155"/>
    </location>
</feature>